<gene>
    <name evidence="1" type="ORF">M9458_036217</name>
</gene>
<dbReference type="PANTHER" id="PTHR12296:SF16">
    <property type="entry name" value="C-MYC PROMOTER-BINDING PROTEIN"/>
    <property type="match status" value="1"/>
</dbReference>
<dbReference type="EMBL" id="JAMKFB020000018">
    <property type="protein sequence ID" value="KAL0167995.1"/>
    <property type="molecule type" value="Genomic_DNA"/>
</dbReference>
<dbReference type="AlphaFoldDB" id="A0ABD0P336"/>
<evidence type="ECO:0000313" key="2">
    <source>
        <dbReference type="Proteomes" id="UP001529510"/>
    </source>
</evidence>
<dbReference type="Proteomes" id="UP001529510">
    <property type="component" value="Unassembled WGS sequence"/>
</dbReference>
<evidence type="ECO:0000313" key="1">
    <source>
        <dbReference type="EMBL" id="KAL0167995.1"/>
    </source>
</evidence>
<reference evidence="1 2" key="1">
    <citation type="submission" date="2024-05" db="EMBL/GenBank/DDBJ databases">
        <title>Genome sequencing and assembly of Indian major carp, Cirrhinus mrigala (Hamilton, 1822).</title>
        <authorList>
            <person name="Mohindra V."/>
            <person name="Chowdhury L.M."/>
            <person name="Lal K."/>
            <person name="Jena J.K."/>
        </authorList>
    </citation>
    <scope>NUCLEOTIDE SEQUENCE [LARGE SCALE GENOMIC DNA]</scope>
    <source>
        <strain evidence="1">CM1030</strain>
        <tissue evidence="1">Blood</tissue>
    </source>
</reference>
<organism evidence="1 2">
    <name type="scientific">Cirrhinus mrigala</name>
    <name type="common">Mrigala</name>
    <dbReference type="NCBI Taxonomy" id="683832"/>
    <lineage>
        <taxon>Eukaryota</taxon>
        <taxon>Metazoa</taxon>
        <taxon>Chordata</taxon>
        <taxon>Craniata</taxon>
        <taxon>Vertebrata</taxon>
        <taxon>Euteleostomi</taxon>
        <taxon>Actinopterygii</taxon>
        <taxon>Neopterygii</taxon>
        <taxon>Teleostei</taxon>
        <taxon>Ostariophysi</taxon>
        <taxon>Cypriniformes</taxon>
        <taxon>Cyprinidae</taxon>
        <taxon>Labeoninae</taxon>
        <taxon>Labeonini</taxon>
        <taxon>Cirrhinus</taxon>
    </lineage>
</organism>
<protein>
    <submittedName>
        <fullName evidence="1">Uncharacterized protein</fullName>
    </submittedName>
</protein>
<feature type="non-terminal residue" evidence="1">
    <location>
        <position position="73"/>
    </location>
</feature>
<name>A0ABD0P336_CIRMR</name>
<dbReference type="GO" id="GO:0005085">
    <property type="term" value="F:guanyl-nucleotide exchange factor activity"/>
    <property type="evidence" value="ECO:0007669"/>
    <property type="project" value="UniProtKB-ARBA"/>
</dbReference>
<sequence>EPVTVPYLSPLVLWKELESLLENEGDQGISSAAIVDHHPIVFWNLVWFFRRLDLPSSLPGLYLSSKHYCRDTQ</sequence>
<keyword evidence="2" id="KW-1185">Reference proteome</keyword>
<accession>A0ABD0P336</accession>
<feature type="non-terminal residue" evidence="1">
    <location>
        <position position="1"/>
    </location>
</feature>
<proteinExistence type="predicted"/>
<dbReference type="PANTHER" id="PTHR12296">
    <property type="entry name" value="DENN DOMAIN-CONTAINING PROTEIN 4"/>
    <property type="match status" value="1"/>
</dbReference>
<dbReference type="InterPro" id="IPR051696">
    <property type="entry name" value="DENN_Domain_GEFs"/>
</dbReference>
<comment type="caution">
    <text evidence="1">The sequence shown here is derived from an EMBL/GenBank/DDBJ whole genome shotgun (WGS) entry which is preliminary data.</text>
</comment>